<accession>A0A9P4NCB6</accession>
<dbReference type="EMBL" id="ML986579">
    <property type="protein sequence ID" value="KAF2270435.1"/>
    <property type="molecule type" value="Genomic_DNA"/>
</dbReference>
<feature type="region of interest" description="Disordered" evidence="1">
    <location>
        <begin position="1"/>
        <end position="31"/>
    </location>
</feature>
<organism evidence="2 3">
    <name type="scientific">Lojkania enalia</name>
    <dbReference type="NCBI Taxonomy" id="147567"/>
    <lineage>
        <taxon>Eukaryota</taxon>
        <taxon>Fungi</taxon>
        <taxon>Dikarya</taxon>
        <taxon>Ascomycota</taxon>
        <taxon>Pezizomycotina</taxon>
        <taxon>Dothideomycetes</taxon>
        <taxon>Pleosporomycetidae</taxon>
        <taxon>Pleosporales</taxon>
        <taxon>Pleosporales incertae sedis</taxon>
        <taxon>Lojkania</taxon>
    </lineage>
</organism>
<proteinExistence type="predicted"/>
<protein>
    <submittedName>
        <fullName evidence="2">Uncharacterized protein</fullName>
    </submittedName>
</protein>
<feature type="region of interest" description="Disordered" evidence="1">
    <location>
        <begin position="135"/>
        <end position="154"/>
    </location>
</feature>
<comment type="caution">
    <text evidence="2">The sequence shown here is derived from an EMBL/GenBank/DDBJ whole genome shotgun (WGS) entry which is preliminary data.</text>
</comment>
<evidence type="ECO:0000313" key="2">
    <source>
        <dbReference type="EMBL" id="KAF2270435.1"/>
    </source>
</evidence>
<evidence type="ECO:0000313" key="3">
    <source>
        <dbReference type="Proteomes" id="UP000800093"/>
    </source>
</evidence>
<sequence length="154" mass="16846">MNGVATRGQTNRQMAGKGEGRRENYCSNGGTEERRWIDEGSRWAIRLAQGCSVTAEAAGQCQSFSSREICVETGTREPQVGNRVDDEMNQKNLELSSRASECAGRRCSGIEVKRDDEMDGSLTATRGRFAEMRHGLGRLDTTAQPQPSSEVASL</sequence>
<evidence type="ECO:0000256" key="1">
    <source>
        <dbReference type="SAM" id="MobiDB-lite"/>
    </source>
</evidence>
<reference evidence="3" key="1">
    <citation type="journal article" date="2020" name="Stud. Mycol.">
        <title>101 Dothideomycetes genomes: A test case for predicting lifestyles and emergence of pathogens.</title>
        <authorList>
            <person name="Haridas S."/>
            <person name="Albert R."/>
            <person name="Binder M."/>
            <person name="Bloem J."/>
            <person name="LaButti K."/>
            <person name="Salamov A."/>
            <person name="Andreopoulos B."/>
            <person name="Baker S."/>
            <person name="Barry K."/>
            <person name="Bills G."/>
            <person name="Bluhm B."/>
            <person name="Cannon C."/>
            <person name="Castanera R."/>
            <person name="Culley D."/>
            <person name="Daum C."/>
            <person name="Ezra D."/>
            <person name="Gonzalez J."/>
            <person name="Henrissat B."/>
            <person name="Kuo A."/>
            <person name="Liang C."/>
            <person name="Lipzen A."/>
            <person name="Lutzoni F."/>
            <person name="Magnuson J."/>
            <person name="Mondo S."/>
            <person name="Nolan M."/>
            <person name="Ohm R."/>
            <person name="Pangilinan J."/>
            <person name="Park H.-J."/>
            <person name="Ramirez L."/>
            <person name="Alfaro M."/>
            <person name="Sun H."/>
            <person name="Tritt A."/>
            <person name="Yoshinaga Y."/>
            <person name="Zwiers L.-H."/>
            <person name="Turgeon B."/>
            <person name="Goodwin S."/>
            <person name="Spatafora J."/>
            <person name="Crous P."/>
            <person name="Grigoriev I."/>
        </authorList>
    </citation>
    <scope>NUCLEOTIDE SEQUENCE [LARGE SCALE GENOMIC DNA]</scope>
    <source>
        <strain evidence="3">CBS 304.66</strain>
    </source>
</reference>
<keyword evidence="3" id="KW-1185">Reference proteome</keyword>
<dbReference type="AlphaFoldDB" id="A0A9P4NCB6"/>
<gene>
    <name evidence="2" type="ORF">CC78DRAFT_538970</name>
</gene>
<feature type="compositionally biased region" description="Polar residues" evidence="1">
    <location>
        <begin position="141"/>
        <end position="154"/>
    </location>
</feature>
<dbReference type="Proteomes" id="UP000800093">
    <property type="component" value="Unassembled WGS sequence"/>
</dbReference>
<name>A0A9P4NCB6_9PLEO</name>